<dbReference type="Pfam" id="PF07963">
    <property type="entry name" value="N_methyl"/>
    <property type="match status" value="1"/>
</dbReference>
<sequence length="199" mass="22148">MGKIKYKSNQDERPVKKIGRRQTGVKTGQSGYSFIELLVTLTLITILLLIGFSILSRLIAELRLDMATFELSQHWKFTRFDAMGSGTTPTTLCMKDDGRIEVAKIVGDDCETVSEWRFLTDGVNIDTANSTLRRVSGVGGNDGTIYRVSWADTRGGLGGSWGQLGRLTLTAQGTTAKRCLFLFRVDGSWNVREDNRCRK</sequence>
<proteinExistence type="predicted"/>
<keyword evidence="2" id="KW-0472">Membrane</keyword>
<dbReference type="AlphaFoldDB" id="A0A6H9GB26"/>
<organism evidence="3 4">
    <name type="scientific">Microcystis aeruginosa NIES-3804</name>
    <dbReference type="NCBI Taxonomy" id="2517783"/>
    <lineage>
        <taxon>Bacteria</taxon>
        <taxon>Bacillati</taxon>
        <taxon>Cyanobacteriota</taxon>
        <taxon>Cyanophyceae</taxon>
        <taxon>Oscillatoriophycideae</taxon>
        <taxon>Chroococcales</taxon>
        <taxon>Microcystaceae</taxon>
        <taxon>Microcystis</taxon>
    </lineage>
</organism>
<reference evidence="3 4" key="1">
    <citation type="submission" date="2019-02" db="EMBL/GenBank/DDBJ databases">
        <title>Draft genome sequence of Arthrospira platensis NIES-3804.</title>
        <authorList>
            <person name="Yamaguchi H."/>
            <person name="Suzuki S."/>
            <person name="Kawachi M."/>
        </authorList>
    </citation>
    <scope>NUCLEOTIDE SEQUENCE [LARGE SCALE GENOMIC DNA]</scope>
    <source>
        <strain evidence="3 4">NIES-3804</strain>
    </source>
</reference>
<dbReference type="EMBL" id="BJCI01000114">
    <property type="protein sequence ID" value="GCL52498.1"/>
    <property type="molecule type" value="Genomic_DNA"/>
</dbReference>
<dbReference type="InterPro" id="IPR012902">
    <property type="entry name" value="N_methyl_site"/>
</dbReference>
<feature type="transmembrane region" description="Helical" evidence="2">
    <location>
        <begin position="34"/>
        <end position="55"/>
    </location>
</feature>
<dbReference type="Proteomes" id="UP000435041">
    <property type="component" value="Unassembled WGS sequence"/>
</dbReference>
<evidence type="ECO:0008006" key="5">
    <source>
        <dbReference type="Google" id="ProtNLM"/>
    </source>
</evidence>
<keyword evidence="2" id="KW-0812">Transmembrane</keyword>
<comment type="caution">
    <text evidence="3">The sequence shown here is derived from an EMBL/GenBank/DDBJ whole genome shotgun (WGS) entry which is preliminary data.</text>
</comment>
<evidence type="ECO:0000313" key="4">
    <source>
        <dbReference type="Proteomes" id="UP000435041"/>
    </source>
</evidence>
<evidence type="ECO:0000313" key="3">
    <source>
        <dbReference type="EMBL" id="GCL52498.1"/>
    </source>
</evidence>
<dbReference type="NCBIfam" id="TIGR02532">
    <property type="entry name" value="IV_pilin_GFxxxE"/>
    <property type="match status" value="1"/>
</dbReference>
<dbReference type="InterPro" id="IPR045584">
    <property type="entry name" value="Pilin-like"/>
</dbReference>
<name>A0A6H9GB26_MICAE</name>
<gene>
    <name evidence="3" type="ORF">NIES3804_40890</name>
</gene>
<evidence type="ECO:0000256" key="1">
    <source>
        <dbReference type="SAM" id="MobiDB-lite"/>
    </source>
</evidence>
<accession>A0A6H9GB26</accession>
<dbReference type="RefSeq" id="WP_159294841.1">
    <property type="nucleotide sequence ID" value="NZ_BJCI01000114.1"/>
</dbReference>
<protein>
    <recommendedName>
        <fullName evidence="5">Prepilin-type N-terminal cleavage/methylation domain-containing protein</fullName>
    </recommendedName>
</protein>
<dbReference type="SUPFAM" id="SSF54523">
    <property type="entry name" value="Pili subunits"/>
    <property type="match status" value="1"/>
</dbReference>
<feature type="region of interest" description="Disordered" evidence="1">
    <location>
        <begin position="1"/>
        <end position="22"/>
    </location>
</feature>
<evidence type="ECO:0000256" key="2">
    <source>
        <dbReference type="SAM" id="Phobius"/>
    </source>
</evidence>
<keyword evidence="2" id="KW-1133">Transmembrane helix</keyword>